<organism evidence="9 10">
    <name type="scientific">Fulvimarina endophytica</name>
    <dbReference type="NCBI Taxonomy" id="2293836"/>
    <lineage>
        <taxon>Bacteria</taxon>
        <taxon>Pseudomonadati</taxon>
        <taxon>Pseudomonadota</taxon>
        <taxon>Alphaproteobacteria</taxon>
        <taxon>Hyphomicrobiales</taxon>
        <taxon>Aurantimonadaceae</taxon>
        <taxon>Fulvimarina</taxon>
    </lineage>
</organism>
<dbReference type="AlphaFoldDB" id="A0A371X5D2"/>
<keyword evidence="6" id="KW-0414">Isoprene biosynthesis</keyword>
<evidence type="ECO:0000313" key="9">
    <source>
        <dbReference type="EMBL" id="RFC64422.1"/>
    </source>
</evidence>
<keyword evidence="10" id="KW-1185">Reference proteome</keyword>
<keyword evidence="3 8" id="KW-0808">Transferase</keyword>
<dbReference type="SUPFAM" id="SSF48576">
    <property type="entry name" value="Terpenoid synthases"/>
    <property type="match status" value="1"/>
</dbReference>
<keyword evidence="5" id="KW-0460">Magnesium</keyword>
<dbReference type="PANTHER" id="PTHR43281:SF1">
    <property type="entry name" value="FARNESYL DIPHOSPHATE SYNTHASE"/>
    <property type="match status" value="1"/>
</dbReference>
<dbReference type="PROSITE" id="PS00444">
    <property type="entry name" value="POLYPRENYL_SYNTHASE_2"/>
    <property type="match status" value="1"/>
</dbReference>
<evidence type="ECO:0000256" key="8">
    <source>
        <dbReference type="RuleBase" id="RU004466"/>
    </source>
</evidence>
<dbReference type="PROSITE" id="PS00723">
    <property type="entry name" value="POLYPRENYL_SYNTHASE_1"/>
    <property type="match status" value="1"/>
</dbReference>
<evidence type="ECO:0000256" key="6">
    <source>
        <dbReference type="ARBA" id="ARBA00023229"/>
    </source>
</evidence>
<name>A0A371X5D2_9HYPH</name>
<evidence type="ECO:0000256" key="7">
    <source>
        <dbReference type="ARBA" id="ARBA00069024"/>
    </source>
</evidence>
<evidence type="ECO:0000256" key="1">
    <source>
        <dbReference type="ARBA" id="ARBA00001946"/>
    </source>
</evidence>
<proteinExistence type="inferred from homology"/>
<evidence type="ECO:0000256" key="3">
    <source>
        <dbReference type="ARBA" id="ARBA00022679"/>
    </source>
</evidence>
<dbReference type="Pfam" id="PF00348">
    <property type="entry name" value="polyprenyl_synt"/>
    <property type="match status" value="1"/>
</dbReference>
<dbReference type="GO" id="GO:0046872">
    <property type="term" value="F:metal ion binding"/>
    <property type="evidence" value="ECO:0007669"/>
    <property type="project" value="UniProtKB-KW"/>
</dbReference>
<accession>A0A371X5D2</accession>
<keyword evidence="4" id="KW-0479">Metal-binding</keyword>
<protein>
    <recommendedName>
        <fullName evidence="7">Probable farnesyl diphosphate synthase</fullName>
    </recommendedName>
</protein>
<evidence type="ECO:0000256" key="5">
    <source>
        <dbReference type="ARBA" id="ARBA00022842"/>
    </source>
</evidence>
<dbReference type="FunFam" id="1.10.600.10:FF:000001">
    <property type="entry name" value="Geranylgeranyl diphosphate synthase"/>
    <property type="match status" value="1"/>
</dbReference>
<dbReference type="SFLD" id="SFLDG01017">
    <property type="entry name" value="Polyprenyl_Transferase_Like"/>
    <property type="match status" value="1"/>
</dbReference>
<evidence type="ECO:0000313" key="10">
    <source>
        <dbReference type="Proteomes" id="UP000264310"/>
    </source>
</evidence>
<dbReference type="OrthoDB" id="9805316at2"/>
<dbReference type="Proteomes" id="UP000264310">
    <property type="component" value="Unassembled WGS sequence"/>
</dbReference>
<dbReference type="EMBL" id="QURL01000003">
    <property type="protein sequence ID" value="RFC64422.1"/>
    <property type="molecule type" value="Genomic_DNA"/>
</dbReference>
<dbReference type="Gene3D" id="1.10.600.10">
    <property type="entry name" value="Farnesyl Diphosphate Synthase"/>
    <property type="match status" value="1"/>
</dbReference>
<sequence length="317" mass="33459">MSSPTSEDMGRLLERIEDRLGSLLPPCLEGQEPLRGAIETSVLAPGKRLRPMLAVLTALDLDGNVEAALDGGCAIELVHTASLVLDDLPCMDDATLRRGRKPTHVEYGEDTALLAVIAMLSRAFEIVAATPSLEAEQRTRCVAALGKAVGTSGLVAGQFADLSGASETRSADDVARTNALKTGALFLAAIEIGMIGSGAAPTIRRELEAFARELGLAFQLLDDLLDDGPNAGAIGKDVGQDTGKSTIVSMIGRASTEEQIDRHMRTALSHLETGLGPDSRLSHLLHVIWTSARKEAARAKSARTMGEARIDTQACMP</sequence>
<gene>
    <name evidence="9" type="ORF">DYI37_08920</name>
</gene>
<evidence type="ECO:0000256" key="4">
    <source>
        <dbReference type="ARBA" id="ARBA00022723"/>
    </source>
</evidence>
<dbReference type="GO" id="GO:0016114">
    <property type="term" value="P:terpenoid biosynthetic process"/>
    <property type="evidence" value="ECO:0007669"/>
    <property type="project" value="UniProtKB-ARBA"/>
</dbReference>
<dbReference type="InterPro" id="IPR000092">
    <property type="entry name" value="Polyprenyl_synt"/>
</dbReference>
<evidence type="ECO:0000256" key="2">
    <source>
        <dbReference type="ARBA" id="ARBA00006706"/>
    </source>
</evidence>
<dbReference type="SFLD" id="SFLDS00005">
    <property type="entry name" value="Isoprenoid_Synthase_Type_I"/>
    <property type="match status" value="1"/>
</dbReference>
<reference evidence="9 10" key="1">
    <citation type="submission" date="2018-08" db="EMBL/GenBank/DDBJ databases">
        <title>Fulvimarina sp. 85, whole genome shotgun sequence.</title>
        <authorList>
            <person name="Tuo L."/>
        </authorList>
    </citation>
    <scope>NUCLEOTIDE SEQUENCE [LARGE SCALE GENOMIC DNA]</scope>
    <source>
        <strain evidence="9 10">85</strain>
    </source>
</reference>
<comment type="caution">
    <text evidence="9">The sequence shown here is derived from an EMBL/GenBank/DDBJ whole genome shotgun (WGS) entry which is preliminary data.</text>
</comment>
<comment type="cofactor">
    <cofactor evidence="1">
        <name>Mg(2+)</name>
        <dbReference type="ChEBI" id="CHEBI:18420"/>
    </cofactor>
</comment>
<dbReference type="InterPro" id="IPR008949">
    <property type="entry name" value="Isoprenoid_synthase_dom_sf"/>
</dbReference>
<dbReference type="GO" id="GO:0004659">
    <property type="term" value="F:prenyltransferase activity"/>
    <property type="evidence" value="ECO:0007669"/>
    <property type="project" value="InterPro"/>
</dbReference>
<comment type="similarity">
    <text evidence="2 8">Belongs to the FPP/GGPP synthase family.</text>
</comment>
<dbReference type="PANTHER" id="PTHR43281">
    <property type="entry name" value="FARNESYL DIPHOSPHATE SYNTHASE"/>
    <property type="match status" value="1"/>
</dbReference>
<dbReference type="InterPro" id="IPR033749">
    <property type="entry name" value="Polyprenyl_synt_CS"/>
</dbReference>